<keyword evidence="3" id="KW-1185">Reference proteome</keyword>
<dbReference type="Proteomes" id="UP000051574">
    <property type="component" value="Unassembled WGS sequence"/>
</dbReference>
<accession>A0A0T6B4Y2</accession>
<dbReference type="GO" id="GO:0019432">
    <property type="term" value="P:triglyceride biosynthetic process"/>
    <property type="evidence" value="ECO:0007669"/>
    <property type="project" value="TreeGrafter"/>
</dbReference>
<dbReference type="PANTHER" id="PTHR31650:SF1">
    <property type="entry name" value="WAX ESTER SYNTHASE_DIACYLGLYCEROL ACYLTRANSFERASE 4-RELATED"/>
    <property type="match status" value="1"/>
</dbReference>
<dbReference type="OrthoDB" id="619536at2759"/>
<sequence>MGVLWASDTEKARHIINVAAFVQFQSNVSPEEFIAAVKEKIKKTKDVRYNSSLHNMLGYWYRMRSDTVLDKAIILIPLTQNELDNKSDFEKRISRIESEPLPKHSVIEILISSEPVTFYENNDGSKTHAAIIRLHHTVGEGFNLLAFLLSIADDQIITNHISGNSEVPLVYKNVTNNSRLISSKNIFSDVVKSISEVTKNASVYYFGLIKPYDNNILHKSTLSGEKILVSRLEKDSEYFLKIKSIKSRVEQCTFSDVVHTAVSASLWEHFNKYAKPIPRNITMTFVATVKNGSFCAIVQNLPIHIDGTKSASEKLLQRLNIIKASRKNIRQSLDALIFYWLASATSLLPTPIVRLMVRCTVKATVSLSNLPGIRAITINGQLLRDIVFWTPNVALTGVGLTMLTYDNRIQAGLVADKTLLSSREDAVDILQSIFKYLDLLEEEIKLKND</sequence>
<evidence type="ECO:0000313" key="2">
    <source>
        <dbReference type="EMBL" id="KRT82464.1"/>
    </source>
</evidence>
<name>A0A0T6B4Y2_9SCAR</name>
<gene>
    <name evidence="2" type="ORF">AMK59_4461</name>
</gene>
<reference evidence="2 3" key="1">
    <citation type="submission" date="2015-09" db="EMBL/GenBank/DDBJ databases">
        <title>Draft genome of the scarab beetle Oryctes borbonicus.</title>
        <authorList>
            <person name="Meyer J.M."/>
            <person name="Markov G.V."/>
            <person name="Baskaran P."/>
            <person name="Herrmann M."/>
            <person name="Sommer R.J."/>
            <person name="Roedelsperger C."/>
        </authorList>
    </citation>
    <scope>NUCLEOTIDE SEQUENCE [LARGE SCALE GENOMIC DNA]</scope>
    <source>
        <strain evidence="2">OB123</strain>
        <tissue evidence="2">Whole animal</tissue>
    </source>
</reference>
<dbReference type="AlphaFoldDB" id="A0A0T6B4Y2"/>
<dbReference type="Pfam" id="PF06974">
    <property type="entry name" value="WS_DGAT_C"/>
    <property type="match status" value="1"/>
</dbReference>
<dbReference type="GO" id="GO:0005886">
    <property type="term" value="C:plasma membrane"/>
    <property type="evidence" value="ECO:0007669"/>
    <property type="project" value="TreeGrafter"/>
</dbReference>
<proteinExistence type="predicted"/>
<dbReference type="PANTHER" id="PTHR31650">
    <property type="entry name" value="O-ACYLTRANSFERASE (WSD1-LIKE) FAMILY PROTEIN"/>
    <property type="match status" value="1"/>
</dbReference>
<dbReference type="GO" id="GO:0008374">
    <property type="term" value="F:O-acyltransferase activity"/>
    <property type="evidence" value="ECO:0007669"/>
    <property type="project" value="InterPro"/>
</dbReference>
<comment type="caution">
    <text evidence="2">The sequence shown here is derived from an EMBL/GenBank/DDBJ whole genome shotgun (WGS) entry which is preliminary data.</text>
</comment>
<evidence type="ECO:0000259" key="1">
    <source>
        <dbReference type="Pfam" id="PF06974"/>
    </source>
</evidence>
<protein>
    <recommendedName>
        <fullName evidence="1">O-acyltransferase WSD1 C-terminal domain-containing protein</fullName>
    </recommendedName>
</protein>
<dbReference type="InterPro" id="IPR009721">
    <property type="entry name" value="O-acyltransferase_WSD1_C"/>
</dbReference>
<dbReference type="EMBL" id="LJIG01009746">
    <property type="protein sequence ID" value="KRT82464.1"/>
    <property type="molecule type" value="Genomic_DNA"/>
</dbReference>
<evidence type="ECO:0000313" key="3">
    <source>
        <dbReference type="Proteomes" id="UP000051574"/>
    </source>
</evidence>
<dbReference type="InterPro" id="IPR045034">
    <property type="entry name" value="O-acyltransferase_WSD1-like"/>
</dbReference>
<organism evidence="2 3">
    <name type="scientific">Oryctes borbonicus</name>
    <dbReference type="NCBI Taxonomy" id="1629725"/>
    <lineage>
        <taxon>Eukaryota</taxon>
        <taxon>Metazoa</taxon>
        <taxon>Ecdysozoa</taxon>
        <taxon>Arthropoda</taxon>
        <taxon>Hexapoda</taxon>
        <taxon>Insecta</taxon>
        <taxon>Pterygota</taxon>
        <taxon>Neoptera</taxon>
        <taxon>Endopterygota</taxon>
        <taxon>Coleoptera</taxon>
        <taxon>Polyphaga</taxon>
        <taxon>Scarabaeiformia</taxon>
        <taxon>Scarabaeidae</taxon>
        <taxon>Dynastinae</taxon>
        <taxon>Oryctes</taxon>
    </lineage>
</organism>
<feature type="domain" description="O-acyltransferase WSD1 C-terminal" evidence="1">
    <location>
        <begin position="296"/>
        <end position="431"/>
    </location>
</feature>